<dbReference type="OrthoDB" id="4134398at2"/>
<dbReference type="InterPro" id="IPR009100">
    <property type="entry name" value="AcylCoA_DH/oxidase_NM_dom_sf"/>
</dbReference>
<evidence type="ECO:0000256" key="2">
    <source>
        <dbReference type="ARBA" id="ARBA00022630"/>
    </source>
</evidence>
<keyword evidence="7" id="KW-1185">Reference proteome</keyword>
<evidence type="ECO:0000256" key="4">
    <source>
        <dbReference type="ARBA" id="ARBA00023002"/>
    </source>
</evidence>
<dbReference type="KEGG" id="salw:CP975_34085"/>
<keyword evidence="4" id="KW-0560">Oxidoreductase</keyword>
<proteinExistence type="inferred from homology"/>
<dbReference type="RefSeq" id="WP_055534062.1">
    <property type="nucleotide sequence ID" value="NZ_CP023695.1"/>
</dbReference>
<dbReference type="Pfam" id="PF00441">
    <property type="entry name" value="Acyl-CoA_dh_1"/>
    <property type="match status" value="1"/>
</dbReference>
<gene>
    <name evidence="6" type="ORF">CP975_34085</name>
</gene>
<name>A0A5J6HNS6_STRAD</name>
<dbReference type="Gene3D" id="1.20.140.10">
    <property type="entry name" value="Butyryl-CoA Dehydrogenase, subunit A, domain 3"/>
    <property type="match status" value="1"/>
</dbReference>
<dbReference type="SUPFAM" id="SSF47203">
    <property type="entry name" value="Acyl-CoA dehydrogenase C-terminal domain-like"/>
    <property type="match status" value="1"/>
</dbReference>
<protein>
    <submittedName>
        <fullName evidence="6">Acyl-CoA dehydrogenase</fullName>
    </submittedName>
</protein>
<reference evidence="6 7" key="1">
    <citation type="submission" date="2017-09" db="EMBL/GenBank/DDBJ databases">
        <authorList>
            <person name="Lee N."/>
            <person name="Cho B.-K."/>
        </authorList>
    </citation>
    <scope>NUCLEOTIDE SEQUENCE [LARGE SCALE GENOMIC DNA]</scope>
    <source>
        <strain evidence="6 7">ATCC 12461</strain>
    </source>
</reference>
<dbReference type="InterPro" id="IPR009075">
    <property type="entry name" value="AcylCo_DH/oxidase_C"/>
</dbReference>
<dbReference type="GO" id="GO:0003995">
    <property type="term" value="F:acyl-CoA dehydrogenase activity"/>
    <property type="evidence" value="ECO:0007669"/>
    <property type="project" value="TreeGrafter"/>
</dbReference>
<dbReference type="Proteomes" id="UP000326553">
    <property type="component" value="Chromosome"/>
</dbReference>
<evidence type="ECO:0000256" key="1">
    <source>
        <dbReference type="ARBA" id="ARBA00009347"/>
    </source>
</evidence>
<organism evidence="6 7">
    <name type="scientific">Streptomyces alboniger</name>
    <dbReference type="NCBI Taxonomy" id="132473"/>
    <lineage>
        <taxon>Bacteria</taxon>
        <taxon>Bacillati</taxon>
        <taxon>Actinomycetota</taxon>
        <taxon>Actinomycetes</taxon>
        <taxon>Kitasatosporales</taxon>
        <taxon>Streptomycetaceae</taxon>
        <taxon>Streptomyces</taxon>
        <taxon>Streptomyces aurantiacus group</taxon>
    </lineage>
</organism>
<evidence type="ECO:0000256" key="3">
    <source>
        <dbReference type="ARBA" id="ARBA00022827"/>
    </source>
</evidence>
<dbReference type="PANTHER" id="PTHR43884:SF20">
    <property type="entry name" value="ACYL-COA DEHYDROGENASE FADE28"/>
    <property type="match status" value="1"/>
</dbReference>
<dbReference type="AlphaFoldDB" id="A0A5J6HNS6"/>
<evidence type="ECO:0000313" key="7">
    <source>
        <dbReference type="Proteomes" id="UP000326553"/>
    </source>
</evidence>
<dbReference type="SUPFAM" id="SSF56645">
    <property type="entry name" value="Acyl-CoA dehydrogenase NM domain-like"/>
    <property type="match status" value="1"/>
</dbReference>
<comment type="similarity">
    <text evidence="1">Belongs to the acyl-CoA dehydrogenase family.</text>
</comment>
<keyword evidence="2" id="KW-0285">Flavoprotein</keyword>
<sequence>MRLESDDVQRDLASAVRAGLAPAADPGGALDPADVHACLTDLDLYALELPDTAAGLAYGLSHVVPVCEELGRWVAPDSYRAAALLADVIQSAEPRGDGHPAPGSAELLAGIAAGKVTAGLASGDGVTVTAAPGGLRISGDCALSQPPPDASFHVVPARHTRGTVFAAVAVDSPGVTCAATRREGILRLSLKDVAPLALSAPAHDTGGVPSPLLVRARVRQAAHLLGLAAGAHRLAVGRAARRRQFGRSIGENQAVAFPLAEQFAHLEAVRLLIGEAAWDADGGRPAAVAATQSLAYAAELALRVTAHAVHVHGAAGITGEYAVQRYYRAAAVEATRWGAPAALWQEAGRLRLR</sequence>
<dbReference type="EMBL" id="CP023695">
    <property type="protein sequence ID" value="QEV21886.1"/>
    <property type="molecule type" value="Genomic_DNA"/>
</dbReference>
<keyword evidence="3" id="KW-0274">FAD</keyword>
<feature type="domain" description="Acyl-CoA dehydrogenase/oxidase C-terminal" evidence="5">
    <location>
        <begin position="213"/>
        <end position="333"/>
    </location>
</feature>
<evidence type="ECO:0000259" key="5">
    <source>
        <dbReference type="Pfam" id="PF00441"/>
    </source>
</evidence>
<dbReference type="InterPro" id="IPR036250">
    <property type="entry name" value="AcylCo_DH-like_C"/>
</dbReference>
<dbReference type="PANTHER" id="PTHR43884">
    <property type="entry name" value="ACYL-COA DEHYDROGENASE"/>
    <property type="match status" value="1"/>
</dbReference>
<accession>A0A5J6HNS6</accession>
<evidence type="ECO:0000313" key="6">
    <source>
        <dbReference type="EMBL" id="QEV21886.1"/>
    </source>
</evidence>